<reference evidence="4" key="3">
    <citation type="submission" date="2016-03" db="UniProtKB">
        <authorList>
            <consortium name="EnsemblProtists"/>
        </authorList>
    </citation>
    <scope>IDENTIFICATION</scope>
</reference>
<keyword evidence="2" id="KW-0812">Transmembrane</keyword>
<dbReference type="AlphaFoldDB" id="L1J616"/>
<feature type="region of interest" description="Disordered" evidence="1">
    <location>
        <begin position="1"/>
        <end position="94"/>
    </location>
</feature>
<keyword evidence="2" id="KW-1133">Transmembrane helix</keyword>
<evidence type="ECO:0000256" key="1">
    <source>
        <dbReference type="SAM" id="MobiDB-lite"/>
    </source>
</evidence>
<proteinExistence type="predicted"/>
<dbReference type="HOGENOM" id="CLU_281248_0_0_1"/>
<protein>
    <submittedName>
        <fullName evidence="3 4">Uncharacterized protein</fullName>
    </submittedName>
</protein>
<dbReference type="PaxDb" id="55529-EKX43530"/>
<feature type="transmembrane region" description="Helical" evidence="2">
    <location>
        <begin position="340"/>
        <end position="358"/>
    </location>
</feature>
<feature type="transmembrane region" description="Helical" evidence="2">
    <location>
        <begin position="287"/>
        <end position="310"/>
    </location>
</feature>
<feature type="transmembrane region" description="Helical" evidence="2">
    <location>
        <begin position="446"/>
        <end position="465"/>
    </location>
</feature>
<dbReference type="KEGG" id="gtt:GUITHDRAFT_140307"/>
<dbReference type="GeneID" id="17300312"/>
<dbReference type="RefSeq" id="XP_005830510.1">
    <property type="nucleotide sequence ID" value="XM_005830453.1"/>
</dbReference>
<feature type="compositionally biased region" description="Polar residues" evidence="1">
    <location>
        <begin position="83"/>
        <end position="94"/>
    </location>
</feature>
<dbReference type="EMBL" id="JH993009">
    <property type="protein sequence ID" value="EKX43530.1"/>
    <property type="molecule type" value="Genomic_DNA"/>
</dbReference>
<evidence type="ECO:0000313" key="4">
    <source>
        <dbReference type="EnsemblProtists" id="EKX43530"/>
    </source>
</evidence>
<feature type="transmembrane region" description="Helical" evidence="2">
    <location>
        <begin position="677"/>
        <end position="697"/>
    </location>
</feature>
<evidence type="ECO:0000256" key="2">
    <source>
        <dbReference type="SAM" id="Phobius"/>
    </source>
</evidence>
<feature type="region of interest" description="Disordered" evidence="1">
    <location>
        <begin position="770"/>
        <end position="794"/>
    </location>
</feature>
<dbReference type="Proteomes" id="UP000011087">
    <property type="component" value="Unassembled WGS sequence"/>
</dbReference>
<gene>
    <name evidence="3" type="ORF">GUITHDRAFT_140307</name>
</gene>
<evidence type="ECO:0000313" key="5">
    <source>
        <dbReference type="Proteomes" id="UP000011087"/>
    </source>
</evidence>
<accession>L1J616</accession>
<feature type="transmembrane region" description="Helical" evidence="2">
    <location>
        <begin position="521"/>
        <end position="539"/>
    </location>
</feature>
<reference evidence="3 5" key="1">
    <citation type="journal article" date="2012" name="Nature">
        <title>Algal genomes reveal evolutionary mosaicism and the fate of nucleomorphs.</title>
        <authorList>
            <consortium name="DOE Joint Genome Institute"/>
            <person name="Curtis B.A."/>
            <person name="Tanifuji G."/>
            <person name="Burki F."/>
            <person name="Gruber A."/>
            <person name="Irimia M."/>
            <person name="Maruyama S."/>
            <person name="Arias M.C."/>
            <person name="Ball S.G."/>
            <person name="Gile G.H."/>
            <person name="Hirakawa Y."/>
            <person name="Hopkins J.F."/>
            <person name="Kuo A."/>
            <person name="Rensing S.A."/>
            <person name="Schmutz J."/>
            <person name="Symeonidi A."/>
            <person name="Elias M."/>
            <person name="Eveleigh R.J."/>
            <person name="Herman E.K."/>
            <person name="Klute M.J."/>
            <person name="Nakayama T."/>
            <person name="Obornik M."/>
            <person name="Reyes-Prieto A."/>
            <person name="Armbrust E.V."/>
            <person name="Aves S.J."/>
            <person name="Beiko R.G."/>
            <person name="Coutinho P."/>
            <person name="Dacks J.B."/>
            <person name="Durnford D.G."/>
            <person name="Fast N.M."/>
            <person name="Green B.R."/>
            <person name="Grisdale C.J."/>
            <person name="Hempel F."/>
            <person name="Henrissat B."/>
            <person name="Hoppner M.P."/>
            <person name="Ishida K."/>
            <person name="Kim E."/>
            <person name="Koreny L."/>
            <person name="Kroth P.G."/>
            <person name="Liu Y."/>
            <person name="Malik S.B."/>
            <person name="Maier U.G."/>
            <person name="McRose D."/>
            <person name="Mock T."/>
            <person name="Neilson J.A."/>
            <person name="Onodera N.T."/>
            <person name="Poole A.M."/>
            <person name="Pritham E.J."/>
            <person name="Richards T.A."/>
            <person name="Rocap G."/>
            <person name="Roy S.W."/>
            <person name="Sarai C."/>
            <person name="Schaack S."/>
            <person name="Shirato S."/>
            <person name="Slamovits C.H."/>
            <person name="Spencer D.F."/>
            <person name="Suzuki S."/>
            <person name="Worden A.Z."/>
            <person name="Zauner S."/>
            <person name="Barry K."/>
            <person name="Bell C."/>
            <person name="Bharti A.K."/>
            <person name="Crow J.A."/>
            <person name="Grimwood J."/>
            <person name="Kramer R."/>
            <person name="Lindquist E."/>
            <person name="Lucas S."/>
            <person name="Salamov A."/>
            <person name="McFadden G.I."/>
            <person name="Lane C.E."/>
            <person name="Keeling P.J."/>
            <person name="Gray M.W."/>
            <person name="Grigoriev I.V."/>
            <person name="Archibald J.M."/>
        </authorList>
    </citation>
    <scope>NUCLEOTIDE SEQUENCE</scope>
    <source>
        <strain evidence="3 5">CCMP2712</strain>
    </source>
</reference>
<sequence>MDTSELVSLTPSATEILRRGQEPRAEEEERNSIESRTSLSDLERTRSVESARSPSGGDKFELPRPLTNSPRTSFIAPGHQLGRTGSSSNNSIFTRTTSGGTKLISMSFSRTASAAIESLLTPERTSSDPKSRLAGLLGKIKFDFTSTQEKILIEAFKCEDCCDETTTCHQIRAVYDAFHLSWDGAHPCKSYHETGRDDDGPKGNLLSVSDLTATVRKCEFGDEFLFLLVENLKVLPNLNPNALTFGAKEFMVAFAQTLKSAAPDRRMHYHRMFGIEKTHQRFRFKKFLYAFLADNLAVITHPICIIQSLLPKSKTRLFQIMSDACWLPLPYNQYRDFQWYLMKLWLPSCMSLGLYLYYSEYMTNISIVESMGPIVLYQLVGLIVATISAFEHRGLVMRRKYVLTGESKQEDLRAMFAFRAHTPEGHVVERIGLIADLCTPASQFKYLARILSCAMGLLHFLVPILRRVYNYYMTSSSSRQRSQEGQCFSGGWEWTEVLGPTCTDAERRSVAWNLLFGGDHYLHAFVTLPAAAVAGYLVYRLLFITFDIFYNDLAFYYKLKLFRASTTPGYYLTYRRKWLRTVRSDKALQERVGRWDGRGFMPFLSLQEEKDLILWCRIRQLLIDSCGGFKSAQRDVVFTYMMFVLLVLSVILVLNHYDWWLAGGRGGNAARPINVLDLWALLDCIVFSCVLCAIMYLKLAVYDMCRSDIHLLHAEYYRASLNARSQVYLESDPPPADPDQDMSRFRFSLSASGIVHQPLDSSLDIAASGSMEESEQNGQCEVQEEPGDGRELRRASTSSFNFRGQNNCFSRAPSSRSSMKGSVTGGALGESVMITPKSERARQELQVLIEQTARYIQQFDRPPTVLGYPVTWDVLRYMSLSLIAAILTGLKGDLLAELKVLLEASQEVLVGRELVRERVEARPHAWVASQAATEVFLVHLVVIESDACETAMLVEVSCDRDPHEARDQLVPGSLPRDAPEPLADAVPGVGEDVEAQADEVELSLPHINLVVLAPRTNSYALRSDGGDGFEGLQSLLDGVLQLPWDALENPEESGQRIPMLPRPPDGPDVDAEGLGRALEQGKVAVALVVESHEPALQGTVLLTMRSQYSAFGQMI</sequence>
<organism evidence="3">
    <name type="scientific">Guillardia theta (strain CCMP2712)</name>
    <name type="common">Cryptophyte</name>
    <dbReference type="NCBI Taxonomy" id="905079"/>
    <lineage>
        <taxon>Eukaryota</taxon>
        <taxon>Cryptophyceae</taxon>
        <taxon>Pyrenomonadales</taxon>
        <taxon>Geminigeraceae</taxon>
        <taxon>Guillardia</taxon>
    </lineage>
</organism>
<keyword evidence="5" id="KW-1185">Reference proteome</keyword>
<feature type="compositionally biased region" description="Polar residues" evidence="1">
    <location>
        <begin position="1"/>
        <end position="13"/>
    </location>
</feature>
<feature type="transmembrane region" description="Helical" evidence="2">
    <location>
        <begin position="370"/>
        <end position="390"/>
    </location>
</feature>
<feature type="transmembrane region" description="Helical" evidence="2">
    <location>
        <begin position="637"/>
        <end position="657"/>
    </location>
</feature>
<evidence type="ECO:0000313" key="3">
    <source>
        <dbReference type="EMBL" id="EKX43530.1"/>
    </source>
</evidence>
<name>L1J616_GUITC</name>
<keyword evidence="2" id="KW-0472">Membrane</keyword>
<reference evidence="5" key="2">
    <citation type="submission" date="2012-11" db="EMBL/GenBank/DDBJ databases">
        <authorList>
            <person name="Kuo A."/>
            <person name="Curtis B.A."/>
            <person name="Tanifuji G."/>
            <person name="Burki F."/>
            <person name="Gruber A."/>
            <person name="Irimia M."/>
            <person name="Maruyama S."/>
            <person name="Arias M.C."/>
            <person name="Ball S.G."/>
            <person name="Gile G.H."/>
            <person name="Hirakawa Y."/>
            <person name="Hopkins J.F."/>
            <person name="Rensing S.A."/>
            <person name="Schmutz J."/>
            <person name="Symeonidi A."/>
            <person name="Elias M."/>
            <person name="Eveleigh R.J."/>
            <person name="Herman E.K."/>
            <person name="Klute M.J."/>
            <person name="Nakayama T."/>
            <person name="Obornik M."/>
            <person name="Reyes-Prieto A."/>
            <person name="Armbrust E.V."/>
            <person name="Aves S.J."/>
            <person name="Beiko R.G."/>
            <person name="Coutinho P."/>
            <person name="Dacks J.B."/>
            <person name="Durnford D.G."/>
            <person name="Fast N.M."/>
            <person name="Green B.R."/>
            <person name="Grisdale C."/>
            <person name="Hempe F."/>
            <person name="Henrissat B."/>
            <person name="Hoppner M.P."/>
            <person name="Ishida K.-I."/>
            <person name="Kim E."/>
            <person name="Koreny L."/>
            <person name="Kroth P.G."/>
            <person name="Liu Y."/>
            <person name="Malik S.-B."/>
            <person name="Maier U.G."/>
            <person name="McRose D."/>
            <person name="Mock T."/>
            <person name="Neilson J.A."/>
            <person name="Onodera N.T."/>
            <person name="Poole A.M."/>
            <person name="Pritham E.J."/>
            <person name="Richards T.A."/>
            <person name="Rocap G."/>
            <person name="Roy S.W."/>
            <person name="Sarai C."/>
            <person name="Schaack S."/>
            <person name="Shirato S."/>
            <person name="Slamovits C.H."/>
            <person name="Spencer D.F."/>
            <person name="Suzuki S."/>
            <person name="Worden A.Z."/>
            <person name="Zauner S."/>
            <person name="Barry K."/>
            <person name="Bell C."/>
            <person name="Bharti A.K."/>
            <person name="Crow J.A."/>
            <person name="Grimwood J."/>
            <person name="Kramer R."/>
            <person name="Lindquist E."/>
            <person name="Lucas S."/>
            <person name="Salamov A."/>
            <person name="McFadden G.I."/>
            <person name="Lane C.E."/>
            <person name="Keeling P.J."/>
            <person name="Gray M.W."/>
            <person name="Grigoriev I.V."/>
            <person name="Archibald J.M."/>
        </authorList>
    </citation>
    <scope>NUCLEOTIDE SEQUENCE</scope>
    <source>
        <strain evidence="5">CCMP2712</strain>
    </source>
</reference>
<dbReference type="EnsemblProtists" id="EKX43530">
    <property type="protein sequence ID" value="EKX43530"/>
    <property type="gene ID" value="GUITHDRAFT_140307"/>
</dbReference>